<sequence>MSSISIEELRRAQRSDGPATVLGIGTAVPPNVILQSEYTDWYFRVTKSEHKTALKAKFKKMCDNSMVRKRHFYLTEEMLEKNPSLIEFGAPSLNARQALVMDEVPRLGMEAAEKAIKEWGQPKSRITHLVFAAAAGIDMPGADYKLLRLMGLNHDVKRVMVYQQGCFAGAQTLRIAKDIAENNRGARVLAVCVEITAMLFAAPDETHLDTFQSQSLLGDGASSVIVGADPDSSERALFQVITASTTIIPESHGAIDGHVREQGVVFDLRREVPLFVSKNVERVLAKAFKPLGISDWNSIFWVTHPGGPYILSSIEKEVGLNEGKLRTAWHVLKEYGNMSSVCVYFILDEMRKRSVAEGKTTTGDGLDWGVLFGFGPGMTVECLTLHSVPVANGDACA</sequence>
<evidence type="ECO:0000259" key="11">
    <source>
        <dbReference type="Pfam" id="PF02797"/>
    </source>
</evidence>
<dbReference type="Pfam" id="PF02797">
    <property type="entry name" value="Chal_sti_synt_C"/>
    <property type="match status" value="1"/>
</dbReference>
<name>A0AAV9A4S8_ACOGR</name>
<feature type="domain" description="Chalcone/stilbene synthase N-terminal" evidence="10">
    <location>
        <begin position="7"/>
        <end position="230"/>
    </location>
</feature>
<evidence type="ECO:0000313" key="12">
    <source>
        <dbReference type="EMBL" id="KAK1259177.1"/>
    </source>
</evidence>
<proteinExistence type="inferred from homology"/>
<dbReference type="PANTHER" id="PTHR11877:SF14">
    <property type="entry name" value="CHALCONE SYNTHASE"/>
    <property type="match status" value="1"/>
</dbReference>
<organism evidence="12 13">
    <name type="scientific">Acorus gramineus</name>
    <name type="common">Dwarf sweet flag</name>
    <dbReference type="NCBI Taxonomy" id="55184"/>
    <lineage>
        <taxon>Eukaryota</taxon>
        <taxon>Viridiplantae</taxon>
        <taxon>Streptophyta</taxon>
        <taxon>Embryophyta</taxon>
        <taxon>Tracheophyta</taxon>
        <taxon>Spermatophyta</taxon>
        <taxon>Magnoliopsida</taxon>
        <taxon>Liliopsida</taxon>
        <taxon>Acoraceae</taxon>
        <taxon>Acorus</taxon>
    </lineage>
</organism>
<dbReference type="PANTHER" id="PTHR11877">
    <property type="entry name" value="HYDROXYMETHYLGLUTARYL-COA SYNTHASE"/>
    <property type="match status" value="1"/>
</dbReference>
<accession>A0AAV9A4S8</accession>
<evidence type="ECO:0000256" key="2">
    <source>
        <dbReference type="ARBA" id="ARBA00004966"/>
    </source>
</evidence>
<dbReference type="InterPro" id="IPR001099">
    <property type="entry name" value="Chalcone/stilbene_synt_N"/>
</dbReference>
<dbReference type="FunFam" id="3.40.47.10:FF:000025">
    <property type="entry name" value="Chalcone synthase 2"/>
    <property type="match status" value="1"/>
</dbReference>
<keyword evidence="5 9" id="KW-0808">Transferase</keyword>
<evidence type="ECO:0000259" key="10">
    <source>
        <dbReference type="Pfam" id="PF00195"/>
    </source>
</evidence>
<dbReference type="PIRSF" id="PIRSF000451">
    <property type="entry name" value="PKS_III"/>
    <property type="match status" value="1"/>
</dbReference>
<reference evidence="12" key="2">
    <citation type="submission" date="2023-06" db="EMBL/GenBank/DDBJ databases">
        <authorList>
            <person name="Ma L."/>
            <person name="Liu K.-W."/>
            <person name="Li Z."/>
            <person name="Hsiao Y.-Y."/>
            <person name="Qi Y."/>
            <person name="Fu T."/>
            <person name="Tang G."/>
            <person name="Zhang D."/>
            <person name="Sun W.-H."/>
            <person name="Liu D.-K."/>
            <person name="Li Y."/>
            <person name="Chen G.-Z."/>
            <person name="Liu X.-D."/>
            <person name="Liao X.-Y."/>
            <person name="Jiang Y.-T."/>
            <person name="Yu X."/>
            <person name="Hao Y."/>
            <person name="Huang J."/>
            <person name="Zhao X.-W."/>
            <person name="Ke S."/>
            <person name="Chen Y.-Y."/>
            <person name="Wu W.-L."/>
            <person name="Hsu J.-L."/>
            <person name="Lin Y.-F."/>
            <person name="Huang M.-D."/>
            <person name="Li C.-Y."/>
            <person name="Huang L."/>
            <person name="Wang Z.-W."/>
            <person name="Zhao X."/>
            <person name="Zhong W.-Y."/>
            <person name="Peng D.-H."/>
            <person name="Ahmad S."/>
            <person name="Lan S."/>
            <person name="Zhang J.-S."/>
            <person name="Tsai W.-C."/>
            <person name="Van De Peer Y."/>
            <person name="Liu Z.-J."/>
        </authorList>
    </citation>
    <scope>NUCLEOTIDE SEQUENCE</scope>
    <source>
        <strain evidence="12">SCP</strain>
        <tissue evidence="12">Leaves</tissue>
    </source>
</reference>
<comment type="function">
    <text evidence="1">The primary product of this enzyme is 4,2',4',6'-tetrahydroxychalcone (also termed naringenin-chalcone or chalcone) which can under specific conditions spontaneously isomerize into naringenin.</text>
</comment>
<dbReference type="InterPro" id="IPR011141">
    <property type="entry name" value="Polyketide_synthase_type-III"/>
</dbReference>
<comment type="caution">
    <text evidence="12">The sequence shown here is derived from an EMBL/GenBank/DDBJ whole genome shotgun (WGS) entry which is preliminary data.</text>
</comment>
<evidence type="ECO:0000256" key="1">
    <source>
        <dbReference type="ARBA" id="ARBA00002969"/>
    </source>
</evidence>
<dbReference type="InterPro" id="IPR016039">
    <property type="entry name" value="Thiolase-like"/>
</dbReference>
<feature type="active site" description="Acyl-thioester intermediate" evidence="8">
    <location>
        <position position="166"/>
    </location>
</feature>
<dbReference type="AlphaFoldDB" id="A0AAV9A4S8"/>
<dbReference type="FunFam" id="3.40.47.10:FF:000014">
    <property type="entry name" value="Chalcone synthase 1"/>
    <property type="match status" value="1"/>
</dbReference>
<dbReference type="EMBL" id="JAUJYN010000012">
    <property type="protein sequence ID" value="KAK1259177.1"/>
    <property type="molecule type" value="Genomic_DNA"/>
</dbReference>
<keyword evidence="13" id="KW-1185">Reference proteome</keyword>
<gene>
    <name evidence="12" type="ORF">QJS04_geneDACA021504</name>
</gene>
<dbReference type="CDD" id="cd00831">
    <property type="entry name" value="CHS_like"/>
    <property type="match status" value="1"/>
</dbReference>
<evidence type="ECO:0000256" key="4">
    <source>
        <dbReference type="ARBA" id="ARBA00012975"/>
    </source>
</evidence>
<evidence type="ECO:0000313" key="13">
    <source>
        <dbReference type="Proteomes" id="UP001179952"/>
    </source>
</evidence>
<comment type="pathway">
    <text evidence="2">Secondary metabolite biosynthesis; flavonoid biosynthesis.</text>
</comment>
<dbReference type="EC" id="2.3.1.74" evidence="4"/>
<dbReference type="GO" id="GO:0016210">
    <property type="term" value="F:naringenin-chalcone synthase activity"/>
    <property type="evidence" value="ECO:0007669"/>
    <property type="project" value="UniProtKB-EC"/>
</dbReference>
<dbReference type="Pfam" id="PF00195">
    <property type="entry name" value="Chal_sti_synt_N"/>
    <property type="match status" value="1"/>
</dbReference>
<dbReference type="InterPro" id="IPR012328">
    <property type="entry name" value="Chalcone/stilbene_synt_C"/>
</dbReference>
<feature type="domain" description="Chalcone/stilbene synthase C-terminal" evidence="11">
    <location>
        <begin position="240"/>
        <end position="389"/>
    </location>
</feature>
<protein>
    <recommendedName>
        <fullName evidence="4">chalcone synthase</fullName>
        <ecNumber evidence="4">2.3.1.74</ecNumber>
    </recommendedName>
</protein>
<dbReference type="Proteomes" id="UP001179952">
    <property type="component" value="Unassembled WGS sequence"/>
</dbReference>
<keyword evidence="7 9" id="KW-0012">Acyltransferase</keyword>
<evidence type="ECO:0000256" key="8">
    <source>
        <dbReference type="PIRSR" id="PIRSR000451-1"/>
    </source>
</evidence>
<keyword evidence="6" id="KW-0284">Flavonoid biosynthesis</keyword>
<reference evidence="12" key="1">
    <citation type="journal article" date="2023" name="Nat. Commun.">
        <title>Diploid and tetraploid genomes of Acorus and the evolution of monocots.</title>
        <authorList>
            <person name="Ma L."/>
            <person name="Liu K.W."/>
            <person name="Li Z."/>
            <person name="Hsiao Y.Y."/>
            <person name="Qi Y."/>
            <person name="Fu T."/>
            <person name="Tang G.D."/>
            <person name="Zhang D."/>
            <person name="Sun W.H."/>
            <person name="Liu D.K."/>
            <person name="Li Y."/>
            <person name="Chen G.Z."/>
            <person name="Liu X.D."/>
            <person name="Liao X.Y."/>
            <person name="Jiang Y.T."/>
            <person name="Yu X."/>
            <person name="Hao Y."/>
            <person name="Huang J."/>
            <person name="Zhao X.W."/>
            <person name="Ke S."/>
            <person name="Chen Y.Y."/>
            <person name="Wu W.L."/>
            <person name="Hsu J.L."/>
            <person name="Lin Y.F."/>
            <person name="Huang M.D."/>
            <person name="Li C.Y."/>
            <person name="Huang L."/>
            <person name="Wang Z.W."/>
            <person name="Zhao X."/>
            <person name="Zhong W.Y."/>
            <person name="Peng D.H."/>
            <person name="Ahmad S."/>
            <person name="Lan S."/>
            <person name="Zhang J.S."/>
            <person name="Tsai W.C."/>
            <person name="Van de Peer Y."/>
            <person name="Liu Z.J."/>
        </authorList>
    </citation>
    <scope>NUCLEOTIDE SEQUENCE</scope>
    <source>
        <strain evidence="12">SCP</strain>
    </source>
</reference>
<dbReference type="SUPFAM" id="SSF53901">
    <property type="entry name" value="Thiolase-like"/>
    <property type="match status" value="2"/>
</dbReference>
<evidence type="ECO:0000256" key="6">
    <source>
        <dbReference type="ARBA" id="ARBA00023241"/>
    </source>
</evidence>
<evidence type="ECO:0000256" key="3">
    <source>
        <dbReference type="ARBA" id="ARBA00005531"/>
    </source>
</evidence>
<evidence type="ECO:0000256" key="7">
    <source>
        <dbReference type="ARBA" id="ARBA00023315"/>
    </source>
</evidence>
<dbReference type="GO" id="GO:0030639">
    <property type="term" value="P:polyketide biosynthetic process"/>
    <property type="evidence" value="ECO:0007669"/>
    <property type="project" value="TreeGrafter"/>
</dbReference>
<evidence type="ECO:0000256" key="9">
    <source>
        <dbReference type="RuleBase" id="RU003633"/>
    </source>
</evidence>
<dbReference type="Gene3D" id="3.40.47.10">
    <property type="match status" value="2"/>
</dbReference>
<comment type="similarity">
    <text evidence="3 9">Belongs to the thiolase-like superfamily. Chalcone/stilbene synthases family.</text>
</comment>
<dbReference type="GO" id="GO:0009813">
    <property type="term" value="P:flavonoid biosynthetic process"/>
    <property type="evidence" value="ECO:0007669"/>
    <property type="project" value="UniProtKB-KW"/>
</dbReference>
<evidence type="ECO:0000256" key="5">
    <source>
        <dbReference type="ARBA" id="ARBA00022679"/>
    </source>
</evidence>